<organism evidence="4 5">
    <name type="scientific">Georgenia halotolerans</name>
    <dbReference type="NCBI Taxonomy" id="3028317"/>
    <lineage>
        <taxon>Bacteria</taxon>
        <taxon>Bacillati</taxon>
        <taxon>Actinomycetota</taxon>
        <taxon>Actinomycetes</taxon>
        <taxon>Micrococcales</taxon>
        <taxon>Bogoriellaceae</taxon>
        <taxon>Georgenia</taxon>
    </lineage>
</organism>
<dbReference type="PANTHER" id="PTHR11527">
    <property type="entry name" value="HEAT-SHOCK PROTEIN 20 FAMILY MEMBER"/>
    <property type="match status" value="1"/>
</dbReference>
<gene>
    <name evidence="4" type="ORF">PU560_02005</name>
</gene>
<dbReference type="CDD" id="cd06464">
    <property type="entry name" value="ACD_sHsps-like"/>
    <property type="match status" value="1"/>
</dbReference>
<keyword evidence="5" id="KW-1185">Reference proteome</keyword>
<name>A0ABT5TT41_9MICO</name>
<dbReference type="Gene3D" id="2.60.40.790">
    <property type="match status" value="1"/>
</dbReference>
<dbReference type="InterPro" id="IPR008978">
    <property type="entry name" value="HSP20-like_chaperone"/>
</dbReference>
<feature type="domain" description="SHSP" evidence="3">
    <location>
        <begin position="14"/>
        <end position="125"/>
    </location>
</feature>
<dbReference type="SUPFAM" id="SSF49764">
    <property type="entry name" value="HSP20-like chaperones"/>
    <property type="match status" value="1"/>
</dbReference>
<comment type="similarity">
    <text evidence="1 2">Belongs to the small heat shock protein (HSP20) family.</text>
</comment>
<evidence type="ECO:0000256" key="2">
    <source>
        <dbReference type="RuleBase" id="RU003616"/>
    </source>
</evidence>
<comment type="caution">
    <text evidence="4">The sequence shown here is derived from an EMBL/GenBank/DDBJ whole genome shotgun (WGS) entry which is preliminary data.</text>
</comment>
<protein>
    <submittedName>
        <fullName evidence="4">Hsp20/alpha crystallin family protein</fullName>
    </submittedName>
</protein>
<evidence type="ECO:0000256" key="1">
    <source>
        <dbReference type="PROSITE-ProRule" id="PRU00285"/>
    </source>
</evidence>
<evidence type="ECO:0000313" key="5">
    <source>
        <dbReference type="Proteomes" id="UP001165561"/>
    </source>
</evidence>
<dbReference type="Pfam" id="PF00011">
    <property type="entry name" value="HSP20"/>
    <property type="match status" value="1"/>
</dbReference>
<reference evidence="4" key="1">
    <citation type="submission" date="2023-02" db="EMBL/GenBank/DDBJ databases">
        <title>Georgenia sp.10Sc9-8, isolated from a soil sample collected from the Taklamakan desert.</title>
        <authorList>
            <person name="Liu S."/>
        </authorList>
    </citation>
    <scope>NUCLEOTIDE SEQUENCE</scope>
    <source>
        <strain evidence="4">10Sc9-8</strain>
    </source>
</reference>
<accession>A0ABT5TT41</accession>
<dbReference type="PROSITE" id="PS01031">
    <property type="entry name" value="SHSP"/>
    <property type="match status" value="1"/>
</dbReference>
<dbReference type="InterPro" id="IPR002068">
    <property type="entry name" value="A-crystallin/Hsp20_dom"/>
</dbReference>
<sequence length="141" mass="15321">MDRVLGNVLGQMMQPAGSHAMPLDLYREGDSFVATIDLPGVDPASIDIDVEDRTLTIRAERHVREGEDVQWLTRERPTGTFARQLTLGAGLSVDGIDAAYADGVLRLTIPMAEEAKPRKIQVAHSGEQATIEQNKSEPANA</sequence>
<dbReference type="EMBL" id="JARACI010000363">
    <property type="protein sequence ID" value="MDD9205237.1"/>
    <property type="molecule type" value="Genomic_DNA"/>
</dbReference>
<evidence type="ECO:0000259" key="3">
    <source>
        <dbReference type="PROSITE" id="PS01031"/>
    </source>
</evidence>
<evidence type="ECO:0000313" key="4">
    <source>
        <dbReference type="EMBL" id="MDD9205237.1"/>
    </source>
</evidence>
<dbReference type="Proteomes" id="UP001165561">
    <property type="component" value="Unassembled WGS sequence"/>
</dbReference>
<proteinExistence type="inferred from homology"/>
<dbReference type="InterPro" id="IPR031107">
    <property type="entry name" value="Small_HSP"/>
</dbReference>